<keyword evidence="12" id="KW-0479">Metal-binding</keyword>
<comment type="subcellular location">
    <subcellularLocation>
        <location evidence="12">Cell membrane</location>
        <topology evidence="12">Multi-pass membrane protein</topology>
    </subcellularLocation>
    <subcellularLocation>
        <location evidence="1">Membrane</location>
        <topology evidence="1">Multi-pass membrane protein</topology>
    </subcellularLocation>
</comment>
<evidence type="ECO:0000256" key="1">
    <source>
        <dbReference type="ARBA" id="ARBA00004141"/>
    </source>
</evidence>
<dbReference type="Proteomes" id="UP001325140">
    <property type="component" value="Chromosome"/>
</dbReference>
<comment type="function">
    <text evidence="12">Catalyzes the initial step of the lipid cycle reactions in the biosynthesis of the cell wall peptidoglycan: transfers peptidoglycan precursor phospho-MurNAc-pentapeptide from UDP-MurNAc-pentapeptide onto the lipid carrier undecaprenyl phosphate, yielding undecaprenyl-pyrophosphoryl-MurNAc-pentapeptide, known as lipid I.</text>
</comment>
<evidence type="ECO:0000256" key="8">
    <source>
        <dbReference type="ARBA" id="ARBA00022989"/>
    </source>
</evidence>
<evidence type="ECO:0000256" key="6">
    <source>
        <dbReference type="ARBA" id="ARBA00022960"/>
    </source>
</evidence>
<evidence type="ECO:0000256" key="12">
    <source>
        <dbReference type="HAMAP-Rule" id="MF_00038"/>
    </source>
</evidence>
<evidence type="ECO:0000256" key="7">
    <source>
        <dbReference type="ARBA" id="ARBA00022984"/>
    </source>
</evidence>
<keyword evidence="15" id="KW-1185">Reference proteome</keyword>
<comment type="catalytic activity">
    <reaction evidence="12">
        <text>UDP-N-acetyl-alpha-D-muramoyl-L-alanyl-gamma-D-glutamyl-meso-2,6-diaminopimeloyl-D-alanyl-D-alanine + di-trans,octa-cis-undecaprenyl phosphate = di-trans,octa-cis-undecaprenyl diphospho-N-acetyl-alpha-D-muramoyl-L-alanyl-D-glutamyl-meso-2,6-diaminopimeloyl-D-alanyl-D-alanine + UMP</text>
        <dbReference type="Rhea" id="RHEA:28386"/>
        <dbReference type="ChEBI" id="CHEBI:57865"/>
        <dbReference type="ChEBI" id="CHEBI:60392"/>
        <dbReference type="ChEBI" id="CHEBI:61386"/>
        <dbReference type="ChEBI" id="CHEBI:61387"/>
        <dbReference type="EC" id="2.7.8.13"/>
    </reaction>
</comment>
<feature type="transmembrane region" description="Helical" evidence="12">
    <location>
        <begin position="112"/>
        <end position="133"/>
    </location>
</feature>
<keyword evidence="3 12" id="KW-0132">Cell division</keyword>
<evidence type="ECO:0000313" key="14">
    <source>
        <dbReference type="EMBL" id="WPX97721.1"/>
    </source>
</evidence>
<organism evidence="14 15">
    <name type="scientific">Candidatus Fokinia crypta</name>
    <dbReference type="NCBI Taxonomy" id="1920990"/>
    <lineage>
        <taxon>Bacteria</taxon>
        <taxon>Pseudomonadati</taxon>
        <taxon>Pseudomonadota</taxon>
        <taxon>Alphaproteobacteria</taxon>
        <taxon>Rickettsiales</taxon>
        <taxon>Candidatus Midichloriaceae</taxon>
        <taxon>Candidatus Fokinia</taxon>
    </lineage>
</organism>
<keyword evidence="12" id="KW-1003">Cell membrane</keyword>
<reference evidence="14" key="1">
    <citation type="submission" date="2022-10" db="EMBL/GenBank/DDBJ databases">
        <title>Host association and intracellularity evolved multiple times independently in the Rickettsiales.</title>
        <authorList>
            <person name="Castelli M."/>
            <person name="Nardi T."/>
            <person name="Gammuto L."/>
            <person name="Bellinzona G."/>
            <person name="Sabaneyeva E."/>
            <person name="Potekhin A."/>
            <person name="Serra V."/>
            <person name="Petroni G."/>
            <person name="Sassera D."/>
        </authorList>
    </citation>
    <scope>NUCLEOTIDE SEQUENCE [LARGE SCALE GENOMIC DNA]</scope>
    <source>
        <strain evidence="14">US_Bl 11III1</strain>
    </source>
</reference>
<dbReference type="EC" id="2.7.8.13" evidence="12 13"/>
<keyword evidence="4 12" id="KW-0808">Transferase</keyword>
<dbReference type="NCBIfam" id="TIGR00445">
    <property type="entry name" value="mraY"/>
    <property type="match status" value="1"/>
</dbReference>
<dbReference type="InterPro" id="IPR000715">
    <property type="entry name" value="Glycosyl_transferase_4"/>
</dbReference>
<dbReference type="PROSITE" id="PS01348">
    <property type="entry name" value="MRAY_2"/>
    <property type="match status" value="1"/>
</dbReference>
<dbReference type="Pfam" id="PF00953">
    <property type="entry name" value="Glycos_transf_4"/>
    <property type="match status" value="1"/>
</dbReference>
<accession>A0ABZ0UNL3</accession>
<evidence type="ECO:0000256" key="13">
    <source>
        <dbReference type="NCBIfam" id="TIGR00445"/>
    </source>
</evidence>
<comment type="cofactor">
    <cofactor evidence="12">
        <name>Mg(2+)</name>
        <dbReference type="ChEBI" id="CHEBI:18420"/>
    </cofactor>
</comment>
<feature type="transmembrane region" description="Helical" evidence="12">
    <location>
        <begin position="78"/>
        <end position="100"/>
    </location>
</feature>
<dbReference type="PANTHER" id="PTHR22926:SF5">
    <property type="entry name" value="PHOSPHO-N-ACETYLMURAMOYL-PENTAPEPTIDE-TRANSFERASE HOMOLOG"/>
    <property type="match status" value="1"/>
</dbReference>
<dbReference type="HAMAP" id="MF_00038">
    <property type="entry name" value="MraY"/>
    <property type="match status" value="1"/>
</dbReference>
<dbReference type="RefSeq" id="WP_323722372.1">
    <property type="nucleotide sequence ID" value="NZ_CP110343.1"/>
</dbReference>
<dbReference type="InterPro" id="IPR003524">
    <property type="entry name" value="PNAcMuramoyl-5peptid_Trfase"/>
</dbReference>
<keyword evidence="8 12" id="KW-1133">Transmembrane helix</keyword>
<keyword evidence="11 12" id="KW-0961">Cell wall biogenesis/degradation</keyword>
<evidence type="ECO:0000256" key="3">
    <source>
        <dbReference type="ARBA" id="ARBA00022618"/>
    </source>
</evidence>
<feature type="transmembrane region" description="Helical" evidence="12">
    <location>
        <begin position="52"/>
        <end position="72"/>
    </location>
</feature>
<keyword evidence="12" id="KW-0460">Magnesium</keyword>
<sequence length="342" mass="38180">MVITTFFTAFFTCIVYLKIAILLLKKFIPKGQPIRLEGPENHITQKKNTPTFGGVVFVFISLITHIVIMLQHNEMKNIFLWLPSLCMLSYGALGFYDDFLKVKLHHSNGVSAVVKLCIQLAIGAAIAFCISQYHFSLSKIWIPIIDVKIQVNSIIYCIWGALVLVASSNAFNLTDGVDGLATTTSIIVIISEIVVLCFFYSHFSDNNSSSLEEVSNIILLSLCFSLLGSLFGFLIYNKHPAKIFMGDVGSMSLGGFIGCIALITRCELLLLLFAIVPVLETLSVILQVSYYKITKNRLFLMTPIHHHYEKKGWTENKINIRFGTLSIISCIIGLLLLYSSMN</sequence>
<evidence type="ECO:0000256" key="9">
    <source>
        <dbReference type="ARBA" id="ARBA00023136"/>
    </source>
</evidence>
<evidence type="ECO:0000313" key="15">
    <source>
        <dbReference type="Proteomes" id="UP001325140"/>
    </source>
</evidence>
<gene>
    <name evidence="12" type="primary">mraY</name>
    <name evidence="14" type="ORF">Fokcrypt_00235</name>
</gene>
<evidence type="ECO:0000256" key="10">
    <source>
        <dbReference type="ARBA" id="ARBA00023306"/>
    </source>
</evidence>
<keyword evidence="9 12" id="KW-0472">Membrane</keyword>
<feature type="transmembrane region" description="Helical" evidence="12">
    <location>
        <begin position="153"/>
        <end position="173"/>
    </location>
</feature>
<keyword evidence="10 12" id="KW-0131">Cell cycle</keyword>
<evidence type="ECO:0000256" key="11">
    <source>
        <dbReference type="ARBA" id="ARBA00023316"/>
    </source>
</evidence>
<feature type="transmembrane region" description="Helical" evidence="12">
    <location>
        <begin position="243"/>
        <end position="263"/>
    </location>
</feature>
<evidence type="ECO:0000256" key="4">
    <source>
        <dbReference type="ARBA" id="ARBA00022679"/>
    </source>
</evidence>
<dbReference type="InterPro" id="IPR018480">
    <property type="entry name" value="PNAcMuramoyl-5peptid_Trfase_CS"/>
</dbReference>
<name>A0ABZ0UNL3_9RICK</name>
<dbReference type="EMBL" id="CP110343">
    <property type="protein sequence ID" value="WPX97721.1"/>
    <property type="molecule type" value="Genomic_DNA"/>
</dbReference>
<comment type="similarity">
    <text evidence="2 12">Belongs to the glycosyltransferase 4 family. MraY subfamily.</text>
</comment>
<dbReference type="PANTHER" id="PTHR22926">
    <property type="entry name" value="PHOSPHO-N-ACETYLMURAMOYL-PENTAPEPTIDE-TRANSFERASE"/>
    <property type="match status" value="1"/>
</dbReference>
<feature type="transmembrane region" description="Helical" evidence="12">
    <location>
        <begin position="6"/>
        <end position="24"/>
    </location>
</feature>
<evidence type="ECO:0000256" key="2">
    <source>
        <dbReference type="ARBA" id="ARBA00005583"/>
    </source>
</evidence>
<comment type="pathway">
    <text evidence="12">Cell wall biogenesis; peptidoglycan biosynthesis.</text>
</comment>
<feature type="transmembrane region" description="Helical" evidence="12">
    <location>
        <begin position="269"/>
        <end position="291"/>
    </location>
</feature>
<keyword evidence="7 12" id="KW-0573">Peptidoglycan synthesis</keyword>
<keyword evidence="5 12" id="KW-0812">Transmembrane</keyword>
<evidence type="ECO:0000256" key="5">
    <source>
        <dbReference type="ARBA" id="ARBA00022692"/>
    </source>
</evidence>
<dbReference type="CDD" id="cd06852">
    <property type="entry name" value="GT_MraY"/>
    <property type="match status" value="1"/>
</dbReference>
<keyword evidence="6 12" id="KW-0133">Cell shape</keyword>
<protein>
    <recommendedName>
        <fullName evidence="12 13">Phospho-N-acetylmuramoyl-pentapeptide-transferase</fullName>
        <ecNumber evidence="12 13">2.7.8.13</ecNumber>
    </recommendedName>
    <alternativeName>
        <fullName evidence="12">UDP-MurNAc-pentapeptide phosphotransferase</fullName>
    </alternativeName>
</protein>
<proteinExistence type="inferred from homology"/>
<feature type="transmembrane region" description="Helical" evidence="12">
    <location>
        <begin position="318"/>
        <end position="338"/>
    </location>
</feature>
<feature type="transmembrane region" description="Helical" evidence="12">
    <location>
        <begin position="214"/>
        <end position="236"/>
    </location>
</feature>
<feature type="transmembrane region" description="Helical" evidence="12">
    <location>
        <begin position="180"/>
        <end position="202"/>
    </location>
</feature>